<feature type="transmembrane region" description="Helical" evidence="9">
    <location>
        <begin position="266"/>
        <end position="290"/>
    </location>
</feature>
<evidence type="ECO:0000256" key="6">
    <source>
        <dbReference type="ARBA" id="ARBA00022970"/>
    </source>
</evidence>
<evidence type="ECO:0000313" key="11">
    <source>
        <dbReference type="Proteomes" id="UP000179183"/>
    </source>
</evidence>
<evidence type="ECO:0000256" key="2">
    <source>
        <dbReference type="ARBA" id="ARBA00022448"/>
    </source>
</evidence>
<feature type="transmembrane region" description="Helical" evidence="9">
    <location>
        <begin position="326"/>
        <end position="347"/>
    </location>
</feature>
<feature type="transmembrane region" description="Helical" evidence="9">
    <location>
        <begin position="223"/>
        <end position="246"/>
    </location>
</feature>
<dbReference type="EMBL" id="MHOQ01000039">
    <property type="protein sequence ID" value="OGZ65735.1"/>
    <property type="molecule type" value="Genomic_DNA"/>
</dbReference>
<dbReference type="Gene3D" id="1.20.1740.10">
    <property type="entry name" value="Amino acid/polyamine transporter I"/>
    <property type="match status" value="1"/>
</dbReference>
<proteinExistence type="predicted"/>
<evidence type="ECO:0000256" key="8">
    <source>
        <dbReference type="ARBA" id="ARBA00023136"/>
    </source>
</evidence>
<dbReference type="GO" id="GO:0003333">
    <property type="term" value="P:amino acid transmembrane transport"/>
    <property type="evidence" value="ECO:0007669"/>
    <property type="project" value="InterPro"/>
</dbReference>
<keyword evidence="4" id="KW-0997">Cell inner membrane</keyword>
<accession>A0A1G2HTH1</accession>
<protein>
    <recommendedName>
        <fullName evidence="12">Amino acid transporter transmembrane domain-containing protein</fullName>
    </recommendedName>
</protein>
<evidence type="ECO:0008006" key="12">
    <source>
        <dbReference type="Google" id="ProtNLM"/>
    </source>
</evidence>
<reference evidence="10 11" key="1">
    <citation type="journal article" date="2016" name="Nat. Commun.">
        <title>Thousands of microbial genomes shed light on interconnected biogeochemical processes in an aquifer system.</title>
        <authorList>
            <person name="Anantharaman K."/>
            <person name="Brown C.T."/>
            <person name="Hug L.A."/>
            <person name="Sharon I."/>
            <person name="Castelle C.J."/>
            <person name="Probst A.J."/>
            <person name="Thomas B.C."/>
            <person name="Singh A."/>
            <person name="Wilkins M.J."/>
            <person name="Karaoz U."/>
            <person name="Brodie E.L."/>
            <person name="Williams K.H."/>
            <person name="Hubbard S.S."/>
            <person name="Banfield J.F."/>
        </authorList>
    </citation>
    <scope>NUCLEOTIDE SEQUENCE [LARGE SCALE GENOMIC DNA]</scope>
</reference>
<evidence type="ECO:0000256" key="3">
    <source>
        <dbReference type="ARBA" id="ARBA00022475"/>
    </source>
</evidence>
<feature type="transmembrane region" description="Helical" evidence="9">
    <location>
        <begin position="9"/>
        <end position="31"/>
    </location>
</feature>
<dbReference type="GO" id="GO:0005886">
    <property type="term" value="C:plasma membrane"/>
    <property type="evidence" value="ECO:0007669"/>
    <property type="project" value="UniProtKB-SubCell"/>
</dbReference>
<keyword evidence="8 9" id="KW-0472">Membrane</keyword>
<dbReference type="Proteomes" id="UP000179183">
    <property type="component" value="Unassembled WGS sequence"/>
</dbReference>
<keyword evidence="7 9" id="KW-1133">Transmembrane helix</keyword>
<dbReference type="GO" id="GO:0015173">
    <property type="term" value="F:aromatic amino acid transmembrane transporter activity"/>
    <property type="evidence" value="ECO:0007669"/>
    <property type="project" value="InterPro"/>
</dbReference>
<feature type="transmembrane region" description="Helical" evidence="9">
    <location>
        <begin position="184"/>
        <end position="202"/>
    </location>
</feature>
<dbReference type="AlphaFoldDB" id="A0A1G2HTH1"/>
<evidence type="ECO:0000256" key="5">
    <source>
        <dbReference type="ARBA" id="ARBA00022692"/>
    </source>
</evidence>
<feature type="transmembrane region" description="Helical" evidence="9">
    <location>
        <begin position="302"/>
        <end position="320"/>
    </location>
</feature>
<dbReference type="PANTHER" id="PTHR46997:SF2">
    <property type="entry name" value="TYROSINE-SPECIFIC TRANSPORT SYSTEM"/>
    <property type="match status" value="1"/>
</dbReference>
<comment type="caution">
    <text evidence="10">The sequence shown here is derived from an EMBL/GenBank/DDBJ whole genome shotgun (WGS) entry which is preliminary data.</text>
</comment>
<keyword evidence="6" id="KW-0029">Amino-acid transport</keyword>
<feature type="transmembrane region" description="Helical" evidence="9">
    <location>
        <begin position="354"/>
        <end position="375"/>
    </location>
</feature>
<keyword evidence="2" id="KW-0813">Transport</keyword>
<feature type="transmembrane region" description="Helical" evidence="9">
    <location>
        <begin position="147"/>
        <end position="164"/>
    </location>
</feature>
<comment type="subcellular location">
    <subcellularLocation>
        <location evidence="1">Cell inner membrane</location>
        <topology evidence="1">Multi-pass membrane protein</topology>
    </subcellularLocation>
</comment>
<feature type="transmembrane region" description="Helical" evidence="9">
    <location>
        <begin position="117"/>
        <end position="140"/>
    </location>
</feature>
<keyword evidence="3" id="KW-1003">Cell membrane</keyword>
<organism evidence="10 11">
    <name type="scientific">Candidatus Staskawiczbacteria bacterium RIFCSPHIGHO2_02_FULL_33_16</name>
    <dbReference type="NCBI Taxonomy" id="1802204"/>
    <lineage>
        <taxon>Bacteria</taxon>
        <taxon>Candidatus Staskawicziibacteriota</taxon>
    </lineage>
</organism>
<gene>
    <name evidence="10" type="ORF">A3D34_03530</name>
</gene>
<feature type="transmembrane region" description="Helical" evidence="9">
    <location>
        <begin position="79"/>
        <end position="105"/>
    </location>
</feature>
<evidence type="ECO:0000256" key="4">
    <source>
        <dbReference type="ARBA" id="ARBA00022519"/>
    </source>
</evidence>
<dbReference type="PANTHER" id="PTHR46997">
    <property type="entry name" value="LOW AFFINITY TRYPTOPHAN PERMEASE-RELATED"/>
    <property type="match status" value="1"/>
</dbReference>
<name>A0A1G2HTH1_9BACT</name>
<feature type="transmembrane region" description="Helical" evidence="9">
    <location>
        <begin position="37"/>
        <end position="58"/>
    </location>
</feature>
<dbReference type="Pfam" id="PF03222">
    <property type="entry name" value="Trp_Tyr_perm"/>
    <property type="match status" value="1"/>
</dbReference>
<evidence type="ECO:0000256" key="7">
    <source>
        <dbReference type="ARBA" id="ARBA00022989"/>
    </source>
</evidence>
<dbReference type="InterPro" id="IPR013059">
    <property type="entry name" value="Trp_tyr_transpt"/>
</dbReference>
<keyword evidence="5 9" id="KW-0812">Transmembrane</keyword>
<evidence type="ECO:0000256" key="9">
    <source>
        <dbReference type="SAM" id="Phobius"/>
    </source>
</evidence>
<sequence>MLKDIFKNYIYPIAVMSGSIIGVGFLSLPYITSKVGIFIMLFYFVFLTALVICLHLIFTDITLKTPDFKRFPGFVGFHLGAWAERVTLVLMIFGAFGILLVYLIVGGQFLTSLLSPFLGGSLLDYIILFFAVLSFILYFGIKTISKIEFWALSLFAILFAIIFIKGASHINFNNFFLFPEGGKLTAAYFFMPYGAILFSLWGTGLIPEVEEMMRGKKKLLKKVIVISTLIPAIIYLLFVFLVVSITGPSTTESALVGLESFFGRGVFSLALFIGVITTFTAFVTQGLLLKKMFMYDMNIKEFPAWVFTCFVPLILFLLGFNSFLSLISFIGGVFLGINGIFILLIYNKIGGKKILMYPLALIFILGMIYEMYYFII</sequence>
<evidence type="ECO:0000256" key="1">
    <source>
        <dbReference type="ARBA" id="ARBA00004429"/>
    </source>
</evidence>
<evidence type="ECO:0000313" key="10">
    <source>
        <dbReference type="EMBL" id="OGZ65735.1"/>
    </source>
</evidence>
<dbReference type="InterPro" id="IPR018227">
    <property type="entry name" value="Amino_acid_transport_2"/>
</dbReference>